<comment type="similarity">
    <text evidence="3 4 5">Belongs to the gas vesicle GvpA family.</text>
</comment>
<dbReference type="EMBL" id="JBEZNA010000049">
    <property type="protein sequence ID" value="MEU9579524.1"/>
    <property type="molecule type" value="Genomic_DNA"/>
</dbReference>
<feature type="compositionally biased region" description="Basic and acidic residues" evidence="6">
    <location>
        <begin position="179"/>
        <end position="199"/>
    </location>
</feature>
<sequence length="199" mass="22179">MTVVTPSPYADELACVPRAGTLYDVLDLILDRGMVIDVFVRVSLVGIEIIKIDARIVVASVDTYLRFAEACNRLDLERTSRSKTVPELFGGGGAMGRTVAKAGARKAGRSLGDKVRDVLGTEGHRDDRDAEDTGYAEDAEDHARDGLGEEEHAYEESPRPQRRRRPEEGRRRPAGTSGERSRDRDDDRDRPRARRRSED</sequence>
<name>A0ABV3ETL9_9ACTN</name>
<dbReference type="HAMAP" id="MF_00576">
    <property type="entry name" value="Gas_vesicle_A"/>
    <property type="match status" value="1"/>
</dbReference>
<gene>
    <name evidence="7" type="primary">gvpJ</name>
    <name evidence="4" type="synonym">gvpA</name>
    <name evidence="7" type="ORF">AB0D95_20005</name>
</gene>
<comment type="function">
    <text evidence="4 5">Gas vesicles are hollow, gas filled proteinaceous nanostructures found in some microorganisms. During planktonic growth they allow positioning of the organism at a favorable depth for light or nutrient acquisition. GvpA forms the protein shell.</text>
</comment>
<keyword evidence="8" id="KW-1185">Reference proteome</keyword>
<feature type="compositionally biased region" description="Basic and acidic residues" evidence="6">
    <location>
        <begin position="141"/>
        <end position="171"/>
    </location>
</feature>
<dbReference type="NCBIfam" id="NF006872">
    <property type="entry name" value="PRK09368.1"/>
    <property type="match status" value="1"/>
</dbReference>
<dbReference type="Proteomes" id="UP001551584">
    <property type="component" value="Unassembled WGS sequence"/>
</dbReference>
<dbReference type="PANTHER" id="PTHR35344:SF4">
    <property type="entry name" value="GAS VESICLE PROTEIN A1"/>
    <property type="match status" value="1"/>
</dbReference>
<dbReference type="InterPro" id="IPR000638">
    <property type="entry name" value="Gas-vesicle_GvpA-like"/>
</dbReference>
<evidence type="ECO:0000313" key="7">
    <source>
        <dbReference type="EMBL" id="MEU9579524.1"/>
    </source>
</evidence>
<reference evidence="7 8" key="1">
    <citation type="submission" date="2024-06" db="EMBL/GenBank/DDBJ databases">
        <title>The Natural Products Discovery Center: Release of the First 8490 Sequenced Strains for Exploring Actinobacteria Biosynthetic Diversity.</title>
        <authorList>
            <person name="Kalkreuter E."/>
            <person name="Kautsar S.A."/>
            <person name="Yang D."/>
            <person name="Bader C.D."/>
            <person name="Teijaro C.N."/>
            <person name="Fluegel L."/>
            <person name="Davis C.M."/>
            <person name="Simpson J.R."/>
            <person name="Lauterbach L."/>
            <person name="Steele A.D."/>
            <person name="Gui C."/>
            <person name="Meng S."/>
            <person name="Li G."/>
            <person name="Viehrig K."/>
            <person name="Ye F."/>
            <person name="Su P."/>
            <person name="Kiefer A.F."/>
            <person name="Nichols A."/>
            <person name="Cepeda A.J."/>
            <person name="Yan W."/>
            <person name="Fan B."/>
            <person name="Jiang Y."/>
            <person name="Adhikari A."/>
            <person name="Zheng C.-J."/>
            <person name="Schuster L."/>
            <person name="Cowan T.M."/>
            <person name="Smanski M.J."/>
            <person name="Chevrette M.G."/>
            <person name="De Carvalho L.P.S."/>
            <person name="Shen B."/>
        </authorList>
    </citation>
    <scope>NUCLEOTIDE SEQUENCE [LARGE SCALE GENOMIC DNA]</scope>
    <source>
        <strain evidence="7 8">NPDC048117</strain>
    </source>
</reference>
<dbReference type="Pfam" id="PF00741">
    <property type="entry name" value="Gas_vesicle"/>
    <property type="match status" value="1"/>
</dbReference>
<evidence type="ECO:0000256" key="4">
    <source>
        <dbReference type="HAMAP-Rule" id="MF_00576"/>
    </source>
</evidence>
<feature type="region of interest" description="Disordered" evidence="6">
    <location>
        <begin position="84"/>
        <end position="199"/>
    </location>
</feature>
<feature type="compositionally biased region" description="Acidic residues" evidence="6">
    <location>
        <begin position="129"/>
        <end position="140"/>
    </location>
</feature>
<dbReference type="PANTHER" id="PTHR35344">
    <property type="entry name" value="GAS VESICLE STRUCTURAL PROTEIN 2-RELATED"/>
    <property type="match status" value="1"/>
</dbReference>
<evidence type="ECO:0000256" key="6">
    <source>
        <dbReference type="SAM" id="MobiDB-lite"/>
    </source>
</evidence>
<evidence type="ECO:0000256" key="3">
    <source>
        <dbReference type="ARBA" id="ARBA00035646"/>
    </source>
</evidence>
<comment type="caution">
    <text evidence="7">The sequence shown here is derived from an EMBL/GenBank/DDBJ whole genome shotgun (WGS) entry which is preliminary data.</text>
</comment>
<dbReference type="RefSeq" id="WP_359274494.1">
    <property type="nucleotide sequence ID" value="NZ_JBEZNA010000049.1"/>
</dbReference>
<keyword evidence="1 4" id="KW-0304">Gas vesicle</keyword>
<comment type="subcellular location">
    <subcellularLocation>
        <location evidence="2 4 5">Gas vesicle shell</location>
    </subcellularLocation>
</comment>
<dbReference type="InterPro" id="IPR050530">
    <property type="entry name" value="GvpA"/>
</dbReference>
<dbReference type="PROSITE" id="PS00669">
    <property type="entry name" value="GAS_VESICLE_A_2"/>
    <property type="match status" value="1"/>
</dbReference>
<dbReference type="InterPro" id="IPR047870">
    <property type="entry name" value="Gas_vesicle_GvpA"/>
</dbReference>
<accession>A0ABV3ETL9</accession>
<evidence type="ECO:0000313" key="8">
    <source>
        <dbReference type="Proteomes" id="UP001551584"/>
    </source>
</evidence>
<proteinExistence type="inferred from homology"/>
<dbReference type="InterPro" id="IPR018493">
    <property type="entry name" value="GvpA-like_CS"/>
</dbReference>
<evidence type="ECO:0000256" key="2">
    <source>
        <dbReference type="ARBA" id="ARBA00035629"/>
    </source>
</evidence>
<comment type="subunit">
    <text evidence="4 5">The gas vesicle shell is 2 nm thick and consists of a single layer of this protein. It forms helical ribs nearly perpendicular to the long axis of the vesicle.</text>
</comment>
<feature type="compositionally biased region" description="Basic and acidic residues" evidence="6">
    <location>
        <begin position="111"/>
        <end position="128"/>
    </location>
</feature>
<evidence type="ECO:0000256" key="1">
    <source>
        <dbReference type="ARBA" id="ARBA00022987"/>
    </source>
</evidence>
<evidence type="ECO:0000256" key="5">
    <source>
        <dbReference type="RuleBase" id="RU000632"/>
    </source>
</evidence>
<dbReference type="PROSITE" id="PS00234">
    <property type="entry name" value="GAS_VESICLE_A_1"/>
    <property type="match status" value="1"/>
</dbReference>
<protein>
    <recommendedName>
        <fullName evidence="4">Gas vesicle protein A</fullName>
        <shortName evidence="4">GVP</shortName>
    </recommendedName>
</protein>
<organism evidence="7 8">
    <name type="scientific">Streptomyces chilikensis</name>
    <dbReference type="NCBI Taxonomy" id="1194079"/>
    <lineage>
        <taxon>Bacteria</taxon>
        <taxon>Bacillati</taxon>
        <taxon>Actinomycetota</taxon>
        <taxon>Actinomycetes</taxon>
        <taxon>Kitasatosporales</taxon>
        <taxon>Streptomycetaceae</taxon>
        <taxon>Streptomyces</taxon>
    </lineage>
</organism>